<protein>
    <submittedName>
        <fullName evidence="1">Uncharacterized protein</fullName>
    </submittedName>
</protein>
<reference evidence="1 2" key="1">
    <citation type="journal article" date="2018" name="Biotechnol. Biofuels">
        <title>Integrative visual omics of the white-rot fungus Polyporus brumalis exposes the biotechnological potential of its oxidative enzymes for delignifying raw plant biomass.</title>
        <authorList>
            <person name="Miyauchi S."/>
            <person name="Rancon A."/>
            <person name="Drula E."/>
            <person name="Hage H."/>
            <person name="Chaduli D."/>
            <person name="Favel A."/>
            <person name="Grisel S."/>
            <person name="Henrissat B."/>
            <person name="Herpoel-Gimbert I."/>
            <person name="Ruiz-Duenas F.J."/>
            <person name="Chevret D."/>
            <person name="Hainaut M."/>
            <person name="Lin J."/>
            <person name="Wang M."/>
            <person name="Pangilinan J."/>
            <person name="Lipzen A."/>
            <person name="Lesage-Meessen L."/>
            <person name="Navarro D."/>
            <person name="Riley R."/>
            <person name="Grigoriev I.V."/>
            <person name="Zhou S."/>
            <person name="Raouche S."/>
            <person name="Rosso M.N."/>
        </authorList>
    </citation>
    <scope>NUCLEOTIDE SEQUENCE [LARGE SCALE GENOMIC DNA]</scope>
    <source>
        <strain evidence="1 2">BRFM 1820</strain>
    </source>
</reference>
<evidence type="ECO:0000313" key="2">
    <source>
        <dbReference type="Proteomes" id="UP000256964"/>
    </source>
</evidence>
<dbReference type="Proteomes" id="UP000256964">
    <property type="component" value="Unassembled WGS sequence"/>
</dbReference>
<accession>A0A371CGF0</accession>
<dbReference type="EMBL" id="KZ857991">
    <property type="protein sequence ID" value="RDX39356.1"/>
    <property type="molecule type" value="Genomic_DNA"/>
</dbReference>
<organism evidence="1 2">
    <name type="scientific">Lentinus brumalis</name>
    <dbReference type="NCBI Taxonomy" id="2498619"/>
    <lineage>
        <taxon>Eukaryota</taxon>
        <taxon>Fungi</taxon>
        <taxon>Dikarya</taxon>
        <taxon>Basidiomycota</taxon>
        <taxon>Agaricomycotina</taxon>
        <taxon>Agaricomycetes</taxon>
        <taxon>Polyporales</taxon>
        <taxon>Polyporaceae</taxon>
        <taxon>Lentinus</taxon>
    </lineage>
</organism>
<evidence type="ECO:0000313" key="1">
    <source>
        <dbReference type="EMBL" id="RDX39356.1"/>
    </source>
</evidence>
<name>A0A371CGF0_9APHY</name>
<sequence>MTTPQLPLAVPLPSLMHWAHYCPQQPSWMFDERFILQPFVFDGQIVAEWQVLEAIWEEDDYVRFYLFPARFATALSFAIATIKAWGQSQIAMHGFQDHTWFLTQATCAACTVYQFRQNLTSAGLYTTNYSDLNDIFVNLHVGAHLDLRCASLEIWMYEIFYYGGSSQAHMEWYDPWNDMNIALTPLAQLEDNDIEPGIPEALCLWDIWRRSSYNDRRNPGHFRRLWSFWLMDFY</sequence>
<feature type="non-terminal residue" evidence="1">
    <location>
        <position position="1"/>
    </location>
</feature>
<keyword evidence="2" id="KW-1185">Reference proteome</keyword>
<proteinExistence type="predicted"/>
<gene>
    <name evidence="1" type="ORF">OH76DRAFT_1424391</name>
</gene>
<dbReference type="AlphaFoldDB" id="A0A371CGF0"/>